<proteinExistence type="predicted"/>
<sequence length="76" mass="8428">MSDSAIQNMVKDSAPRLFALVEEEDGEAWVEAWGMVLDDHTEVVSVEGDYRMSLEEPENALWIFNAGGGNAQLVWA</sequence>
<dbReference type="EMBL" id="JACHJN010000004">
    <property type="protein sequence ID" value="MBB5956066.1"/>
    <property type="molecule type" value="Genomic_DNA"/>
</dbReference>
<organism evidence="1 2">
    <name type="scientific">Saccharothrix tamanrassetensis</name>
    <dbReference type="NCBI Taxonomy" id="1051531"/>
    <lineage>
        <taxon>Bacteria</taxon>
        <taxon>Bacillati</taxon>
        <taxon>Actinomycetota</taxon>
        <taxon>Actinomycetes</taxon>
        <taxon>Pseudonocardiales</taxon>
        <taxon>Pseudonocardiaceae</taxon>
        <taxon>Saccharothrix</taxon>
    </lineage>
</organism>
<evidence type="ECO:0000313" key="2">
    <source>
        <dbReference type="Proteomes" id="UP000547510"/>
    </source>
</evidence>
<dbReference type="RefSeq" id="WP_184690900.1">
    <property type="nucleotide sequence ID" value="NZ_JACHJN010000004.1"/>
</dbReference>
<gene>
    <name evidence="1" type="ORF">FHS29_002652</name>
</gene>
<comment type="caution">
    <text evidence="1">The sequence shown here is derived from an EMBL/GenBank/DDBJ whole genome shotgun (WGS) entry which is preliminary data.</text>
</comment>
<reference evidence="1 2" key="1">
    <citation type="submission" date="2020-08" db="EMBL/GenBank/DDBJ databases">
        <title>Genomic Encyclopedia of Type Strains, Phase III (KMG-III): the genomes of soil and plant-associated and newly described type strains.</title>
        <authorList>
            <person name="Whitman W."/>
        </authorList>
    </citation>
    <scope>NUCLEOTIDE SEQUENCE [LARGE SCALE GENOMIC DNA]</scope>
    <source>
        <strain evidence="1 2">CECT 8640</strain>
    </source>
</reference>
<dbReference type="AlphaFoldDB" id="A0A841CKB7"/>
<accession>A0A841CKB7</accession>
<name>A0A841CKB7_9PSEU</name>
<dbReference type="Proteomes" id="UP000547510">
    <property type="component" value="Unassembled WGS sequence"/>
</dbReference>
<evidence type="ECO:0000313" key="1">
    <source>
        <dbReference type="EMBL" id="MBB5956066.1"/>
    </source>
</evidence>
<protein>
    <submittedName>
        <fullName evidence="1">Uncharacterized protein</fullName>
    </submittedName>
</protein>
<keyword evidence="2" id="KW-1185">Reference proteome</keyword>